<dbReference type="GO" id="GO:0008422">
    <property type="term" value="F:beta-glucosidase activity"/>
    <property type="evidence" value="ECO:0007669"/>
    <property type="project" value="UniProtKB-EC"/>
</dbReference>
<protein>
    <recommendedName>
        <fullName evidence="3">beta-glucosidase</fullName>
        <ecNumber evidence="3">3.2.1.21</ecNumber>
    </recommendedName>
</protein>
<comment type="similarity">
    <text evidence="2">Belongs to the glycosyl hydrolase 3 family.</text>
</comment>
<evidence type="ECO:0000313" key="9">
    <source>
        <dbReference type="EMBL" id="RMZ95040.1"/>
    </source>
</evidence>
<keyword evidence="5" id="KW-0378">Hydrolase</keyword>
<dbReference type="InterPro" id="IPR002772">
    <property type="entry name" value="Glyco_hydro_3_C"/>
</dbReference>
<comment type="catalytic activity">
    <reaction evidence="1">
        <text>Hydrolysis of terminal, non-reducing beta-D-glucosyl residues with release of beta-D-glucose.</text>
        <dbReference type="EC" id="3.2.1.21"/>
    </reaction>
</comment>
<dbReference type="PANTHER" id="PTHR30620">
    <property type="entry name" value="PERIPLASMIC BETA-GLUCOSIDASE-RELATED"/>
    <property type="match status" value="1"/>
</dbReference>
<sequence>MAKKDFKFSVRVDDATRRILKVKNDLGLFENAQPFAEDLDKIGTKESHDVSVEAARESIVLAQNDGTLPLDSNENKKVLVAGASGNVLRVLNGGWSYVWQGNVEEHFVNFGTQKKTTIFEEVKKINANSEYSEGANFTHLTNLDDTVTKAKNVDIIILTIGEDSYCETPGNINNLMLSESQQVLADRLLELNKPVVLVYIGGRPRIITNIAQRSNAVLIGFLPGEKGSQAIAEILFGKYNPNARLSVTYPLDVNGISTYDYKPLEVHDANKVEKLYAFGHGLSYTKFEYSNLRLSKKSIGLQESLTVTVNVKNIGNLEGKESVLMFLNDEYGSLTRPVRQLKGFEKITLKIGQSVDVKFN</sequence>
<dbReference type="OrthoDB" id="47059at2759"/>
<organism evidence="9 10">
    <name type="scientific">Brachionus plicatilis</name>
    <name type="common">Marine rotifer</name>
    <name type="synonym">Brachionus muelleri</name>
    <dbReference type="NCBI Taxonomy" id="10195"/>
    <lineage>
        <taxon>Eukaryota</taxon>
        <taxon>Metazoa</taxon>
        <taxon>Spiralia</taxon>
        <taxon>Gnathifera</taxon>
        <taxon>Rotifera</taxon>
        <taxon>Eurotatoria</taxon>
        <taxon>Monogononta</taxon>
        <taxon>Pseudotrocha</taxon>
        <taxon>Ploima</taxon>
        <taxon>Brachionidae</taxon>
        <taxon>Brachionus</taxon>
    </lineage>
</organism>
<evidence type="ECO:0000259" key="8">
    <source>
        <dbReference type="Pfam" id="PF14310"/>
    </source>
</evidence>
<evidence type="ECO:0000256" key="5">
    <source>
        <dbReference type="ARBA" id="ARBA00022801"/>
    </source>
</evidence>
<evidence type="ECO:0000259" key="7">
    <source>
        <dbReference type="Pfam" id="PF01915"/>
    </source>
</evidence>
<evidence type="ECO:0000256" key="3">
    <source>
        <dbReference type="ARBA" id="ARBA00012744"/>
    </source>
</evidence>
<dbReference type="STRING" id="10195.A0A3M7P8D7"/>
<dbReference type="Gene3D" id="3.40.50.1700">
    <property type="entry name" value="Glycoside hydrolase family 3 C-terminal domain"/>
    <property type="match status" value="1"/>
</dbReference>
<dbReference type="InterPro" id="IPR013783">
    <property type="entry name" value="Ig-like_fold"/>
</dbReference>
<feature type="domain" description="Fibronectin type III-like" evidence="8">
    <location>
        <begin position="321"/>
        <end position="359"/>
    </location>
</feature>
<dbReference type="Pfam" id="PF01915">
    <property type="entry name" value="Glyco_hydro_3_C"/>
    <property type="match status" value="1"/>
</dbReference>
<accession>A0A3M7P8D7</accession>
<name>A0A3M7P8D7_BRAPC</name>
<dbReference type="EMBL" id="REGN01012638">
    <property type="protein sequence ID" value="RMZ95040.1"/>
    <property type="molecule type" value="Genomic_DNA"/>
</dbReference>
<evidence type="ECO:0000313" key="10">
    <source>
        <dbReference type="Proteomes" id="UP000276133"/>
    </source>
</evidence>
<gene>
    <name evidence="9" type="ORF">BpHYR1_033255</name>
</gene>
<feature type="non-terminal residue" evidence="9">
    <location>
        <position position="360"/>
    </location>
</feature>
<keyword evidence="4" id="KW-0732">Signal</keyword>
<dbReference type="InterPro" id="IPR026891">
    <property type="entry name" value="Fn3-like"/>
</dbReference>
<evidence type="ECO:0000256" key="2">
    <source>
        <dbReference type="ARBA" id="ARBA00005336"/>
    </source>
</evidence>
<dbReference type="EC" id="3.2.1.21" evidence="3"/>
<comment type="caution">
    <text evidence="9">The sequence shown here is derived from an EMBL/GenBank/DDBJ whole genome shotgun (WGS) entry which is preliminary data.</text>
</comment>
<dbReference type="GO" id="GO:0009251">
    <property type="term" value="P:glucan catabolic process"/>
    <property type="evidence" value="ECO:0007669"/>
    <property type="project" value="TreeGrafter"/>
</dbReference>
<feature type="domain" description="Glycoside hydrolase family 3 C-terminal" evidence="7">
    <location>
        <begin position="59"/>
        <end position="284"/>
    </location>
</feature>
<dbReference type="AlphaFoldDB" id="A0A3M7P8D7"/>
<keyword evidence="6" id="KW-0326">Glycosidase</keyword>
<dbReference type="PANTHER" id="PTHR30620:SF16">
    <property type="entry name" value="LYSOSOMAL BETA GLUCOSIDASE"/>
    <property type="match status" value="1"/>
</dbReference>
<dbReference type="Pfam" id="PF14310">
    <property type="entry name" value="Fn3-like"/>
    <property type="match status" value="1"/>
</dbReference>
<proteinExistence type="inferred from homology"/>
<dbReference type="InterPro" id="IPR051915">
    <property type="entry name" value="Cellulose_Degrad_GH3"/>
</dbReference>
<evidence type="ECO:0000256" key="4">
    <source>
        <dbReference type="ARBA" id="ARBA00022729"/>
    </source>
</evidence>
<dbReference type="SUPFAM" id="SSF52279">
    <property type="entry name" value="Beta-D-glucan exohydrolase, C-terminal domain"/>
    <property type="match status" value="1"/>
</dbReference>
<dbReference type="Gene3D" id="2.60.40.10">
    <property type="entry name" value="Immunoglobulins"/>
    <property type="match status" value="1"/>
</dbReference>
<dbReference type="Proteomes" id="UP000276133">
    <property type="component" value="Unassembled WGS sequence"/>
</dbReference>
<dbReference type="InterPro" id="IPR036881">
    <property type="entry name" value="Glyco_hydro_3_C_sf"/>
</dbReference>
<evidence type="ECO:0000256" key="1">
    <source>
        <dbReference type="ARBA" id="ARBA00000448"/>
    </source>
</evidence>
<reference evidence="9 10" key="1">
    <citation type="journal article" date="2018" name="Sci. Rep.">
        <title>Genomic signatures of local adaptation to the degree of environmental predictability in rotifers.</title>
        <authorList>
            <person name="Franch-Gras L."/>
            <person name="Hahn C."/>
            <person name="Garcia-Roger E.M."/>
            <person name="Carmona M.J."/>
            <person name="Serra M."/>
            <person name="Gomez A."/>
        </authorList>
    </citation>
    <scope>NUCLEOTIDE SEQUENCE [LARGE SCALE GENOMIC DNA]</scope>
    <source>
        <strain evidence="9">HYR1</strain>
    </source>
</reference>
<keyword evidence="10" id="KW-1185">Reference proteome</keyword>
<evidence type="ECO:0000256" key="6">
    <source>
        <dbReference type="ARBA" id="ARBA00023295"/>
    </source>
</evidence>